<feature type="region of interest" description="Disordered" evidence="1">
    <location>
        <begin position="351"/>
        <end position="370"/>
    </location>
</feature>
<name>A0A1F6V039_9PROT</name>
<evidence type="ECO:0000313" key="3">
    <source>
        <dbReference type="Proteomes" id="UP000179076"/>
    </source>
</evidence>
<protein>
    <recommendedName>
        <fullName evidence="4">Galactose oxidase</fullName>
    </recommendedName>
</protein>
<dbReference type="Proteomes" id="UP000179076">
    <property type="component" value="Unassembled WGS sequence"/>
</dbReference>
<evidence type="ECO:0008006" key="4">
    <source>
        <dbReference type="Google" id="ProtNLM"/>
    </source>
</evidence>
<comment type="caution">
    <text evidence="2">The sequence shown here is derived from an EMBL/GenBank/DDBJ whole genome shotgun (WGS) entry which is preliminary data.</text>
</comment>
<accession>A0A1F6V039</accession>
<organism evidence="2 3">
    <name type="scientific">Candidatus Muproteobacteria bacterium RBG_16_60_9</name>
    <dbReference type="NCBI Taxonomy" id="1817755"/>
    <lineage>
        <taxon>Bacteria</taxon>
        <taxon>Pseudomonadati</taxon>
        <taxon>Pseudomonadota</taxon>
        <taxon>Candidatus Muproteobacteria</taxon>
    </lineage>
</organism>
<dbReference type="EMBL" id="MFSP01000163">
    <property type="protein sequence ID" value="OGI63020.1"/>
    <property type="molecule type" value="Genomic_DNA"/>
</dbReference>
<dbReference type="SUPFAM" id="SSF63825">
    <property type="entry name" value="YWTD domain"/>
    <property type="match status" value="1"/>
</dbReference>
<reference evidence="2 3" key="1">
    <citation type="journal article" date="2016" name="Nat. Commun.">
        <title>Thousands of microbial genomes shed light on interconnected biogeochemical processes in an aquifer system.</title>
        <authorList>
            <person name="Anantharaman K."/>
            <person name="Brown C.T."/>
            <person name="Hug L.A."/>
            <person name="Sharon I."/>
            <person name="Castelle C.J."/>
            <person name="Probst A.J."/>
            <person name="Thomas B.C."/>
            <person name="Singh A."/>
            <person name="Wilkins M.J."/>
            <person name="Karaoz U."/>
            <person name="Brodie E.L."/>
            <person name="Williams K.H."/>
            <person name="Hubbard S.S."/>
            <person name="Banfield J.F."/>
        </authorList>
    </citation>
    <scope>NUCLEOTIDE SEQUENCE [LARGE SCALE GENOMIC DNA]</scope>
</reference>
<sequence>MPSSIAFAGPLDTLQPGQWYEAPNTHMDALNPCPSNNCSYSGSQKNVVNAWNSAAFDTTRNRLIVWGGGHSDYGGNEIYAFNIDTLGWSRLTNPSTNIADDVDPYPDGRPNPRHTYGTEVYIPTVDRFWVSGASLWETGSCNGNVWMYNFNASPPESGWEDQGDSYSGGGIGDCGGLAAYDPGKDRVLLLAKVSGTAKLVEFDPKKSSSRFTTLNNSTERRAYQTGVVDPTRRKLVVVGAGGAWAYSIDQSGAPRTTLNTSGATEIESASAPGLAYDSVSDRVVAWDGGQNVYTLNMDSLVWEKRTPTNSVNPGGVTASGGTWGRFSYVPSKNVFVLVNSTERNVFFYKLSSSTGTPAPQQPAKPNVTVK</sequence>
<evidence type="ECO:0000313" key="2">
    <source>
        <dbReference type="EMBL" id="OGI63020.1"/>
    </source>
</evidence>
<evidence type="ECO:0000256" key="1">
    <source>
        <dbReference type="SAM" id="MobiDB-lite"/>
    </source>
</evidence>
<gene>
    <name evidence="2" type="ORF">A2W18_13080</name>
</gene>
<proteinExistence type="predicted"/>
<dbReference type="AlphaFoldDB" id="A0A1F6V039"/>